<protein>
    <submittedName>
        <fullName evidence="1">Uncharacterized protein</fullName>
    </submittedName>
</protein>
<dbReference type="AlphaFoldDB" id="A0A919EPU6"/>
<proteinExistence type="predicted"/>
<keyword evidence="2" id="KW-1185">Reference proteome</keyword>
<gene>
    <name evidence="1" type="ORF">GCM10017161_39180</name>
</gene>
<accession>A0A919EPU6</accession>
<dbReference type="EMBL" id="BNCK01000012">
    <property type="protein sequence ID" value="GHG05825.1"/>
    <property type="molecule type" value="Genomic_DNA"/>
</dbReference>
<dbReference type="Proteomes" id="UP000623842">
    <property type="component" value="Unassembled WGS sequence"/>
</dbReference>
<evidence type="ECO:0000313" key="2">
    <source>
        <dbReference type="Proteomes" id="UP000623842"/>
    </source>
</evidence>
<organism evidence="1 2">
    <name type="scientific">Thalassotalea marina</name>
    <dbReference type="NCBI Taxonomy" id="1673741"/>
    <lineage>
        <taxon>Bacteria</taxon>
        <taxon>Pseudomonadati</taxon>
        <taxon>Pseudomonadota</taxon>
        <taxon>Gammaproteobacteria</taxon>
        <taxon>Alteromonadales</taxon>
        <taxon>Colwelliaceae</taxon>
        <taxon>Thalassotalea</taxon>
    </lineage>
</organism>
<reference evidence="1" key="1">
    <citation type="journal article" date="2014" name="Int. J. Syst. Evol. Microbiol.">
        <title>Complete genome sequence of Corynebacterium casei LMG S-19264T (=DSM 44701T), isolated from a smear-ripened cheese.</title>
        <authorList>
            <consortium name="US DOE Joint Genome Institute (JGI-PGF)"/>
            <person name="Walter F."/>
            <person name="Albersmeier A."/>
            <person name="Kalinowski J."/>
            <person name="Ruckert C."/>
        </authorList>
    </citation>
    <scope>NUCLEOTIDE SEQUENCE</scope>
    <source>
        <strain evidence="1">KCTC 42731</strain>
    </source>
</reference>
<sequence>MPINKYDTAIIQPPDSIRSLNSKPALLGFSIQYKITQLAPINGGKAKPMRILFIRGFKA</sequence>
<evidence type="ECO:0000313" key="1">
    <source>
        <dbReference type="EMBL" id="GHG05825.1"/>
    </source>
</evidence>
<name>A0A919EPU6_9GAMM</name>
<comment type="caution">
    <text evidence="1">The sequence shown here is derived from an EMBL/GenBank/DDBJ whole genome shotgun (WGS) entry which is preliminary data.</text>
</comment>
<reference evidence="1" key="2">
    <citation type="submission" date="2020-09" db="EMBL/GenBank/DDBJ databases">
        <authorList>
            <person name="Sun Q."/>
            <person name="Kim S."/>
        </authorList>
    </citation>
    <scope>NUCLEOTIDE SEQUENCE</scope>
    <source>
        <strain evidence="1">KCTC 42731</strain>
    </source>
</reference>